<sequence>MAEAVRALGDFPPHLDHKSDISEKMRLLRYKHEETYHHCVRVALLSDQLASSLQLDLETTQLLVRGCFIHDVGKLLIPNEVLDTASSLTDEQWALMKKHPEFGADILKDNKELQPEIVQLVLHHHERWDGRGYPYGLQGEEIPFSARVCAVADAFDSMLSPRPYRRRKTLSEALEELRRNSGTQFDPAIVERFIPLVSETAPLYFTDSERST</sequence>
<feature type="domain" description="HD-GYP" evidence="1">
    <location>
        <begin position="13"/>
        <end position="209"/>
    </location>
</feature>
<dbReference type="NCBIfam" id="TIGR00277">
    <property type="entry name" value="HDIG"/>
    <property type="match status" value="1"/>
</dbReference>
<name>A0ABV9FEB5_9BACL</name>
<gene>
    <name evidence="2" type="ORF">ACFO3S_09790</name>
</gene>
<keyword evidence="3" id="KW-1185">Reference proteome</keyword>
<evidence type="ECO:0000259" key="1">
    <source>
        <dbReference type="PROSITE" id="PS51832"/>
    </source>
</evidence>
<accession>A0ABV9FEB5</accession>
<dbReference type="EC" id="3.1.4.-" evidence="2"/>
<evidence type="ECO:0000313" key="3">
    <source>
        <dbReference type="Proteomes" id="UP001596028"/>
    </source>
</evidence>
<dbReference type="EMBL" id="JBHSEP010000005">
    <property type="protein sequence ID" value="MFC4598524.1"/>
    <property type="molecule type" value="Genomic_DNA"/>
</dbReference>
<protein>
    <submittedName>
        <fullName evidence="2">HD-GYP domain-containing protein</fullName>
        <ecNumber evidence="2">3.1.4.-</ecNumber>
    </submittedName>
</protein>
<proteinExistence type="predicted"/>
<dbReference type="InterPro" id="IPR037522">
    <property type="entry name" value="HD_GYP_dom"/>
</dbReference>
<keyword evidence="2" id="KW-0378">Hydrolase</keyword>
<comment type="caution">
    <text evidence="2">The sequence shown here is derived from an EMBL/GenBank/DDBJ whole genome shotgun (WGS) entry which is preliminary data.</text>
</comment>
<dbReference type="Pfam" id="PF13487">
    <property type="entry name" value="HD_5"/>
    <property type="match status" value="1"/>
</dbReference>
<organism evidence="2 3">
    <name type="scientific">Cohnella hongkongensis</name>
    <dbReference type="NCBI Taxonomy" id="178337"/>
    <lineage>
        <taxon>Bacteria</taxon>
        <taxon>Bacillati</taxon>
        <taxon>Bacillota</taxon>
        <taxon>Bacilli</taxon>
        <taxon>Bacillales</taxon>
        <taxon>Paenibacillaceae</taxon>
        <taxon>Cohnella</taxon>
    </lineage>
</organism>
<dbReference type="GO" id="GO:0016787">
    <property type="term" value="F:hydrolase activity"/>
    <property type="evidence" value="ECO:0007669"/>
    <property type="project" value="UniProtKB-KW"/>
</dbReference>
<dbReference type="CDD" id="cd00077">
    <property type="entry name" value="HDc"/>
    <property type="match status" value="1"/>
</dbReference>
<dbReference type="RefSeq" id="WP_378094864.1">
    <property type="nucleotide sequence ID" value="NZ_JBHSEP010000005.1"/>
</dbReference>
<dbReference type="InterPro" id="IPR006675">
    <property type="entry name" value="HDIG_dom"/>
</dbReference>
<reference evidence="3" key="1">
    <citation type="journal article" date="2019" name="Int. J. Syst. Evol. Microbiol.">
        <title>The Global Catalogue of Microorganisms (GCM) 10K type strain sequencing project: providing services to taxonomists for standard genome sequencing and annotation.</title>
        <authorList>
            <consortium name="The Broad Institute Genomics Platform"/>
            <consortium name="The Broad Institute Genome Sequencing Center for Infectious Disease"/>
            <person name="Wu L."/>
            <person name="Ma J."/>
        </authorList>
    </citation>
    <scope>NUCLEOTIDE SEQUENCE [LARGE SCALE GENOMIC DNA]</scope>
    <source>
        <strain evidence="3">CCUG 49571</strain>
    </source>
</reference>
<dbReference type="SUPFAM" id="SSF109604">
    <property type="entry name" value="HD-domain/PDEase-like"/>
    <property type="match status" value="1"/>
</dbReference>
<evidence type="ECO:0000313" key="2">
    <source>
        <dbReference type="EMBL" id="MFC4598524.1"/>
    </source>
</evidence>
<dbReference type="PROSITE" id="PS51832">
    <property type="entry name" value="HD_GYP"/>
    <property type="match status" value="1"/>
</dbReference>
<dbReference type="PANTHER" id="PTHR43155">
    <property type="entry name" value="CYCLIC DI-GMP PHOSPHODIESTERASE PA4108-RELATED"/>
    <property type="match status" value="1"/>
</dbReference>
<dbReference type="InterPro" id="IPR003607">
    <property type="entry name" value="HD/PDEase_dom"/>
</dbReference>
<dbReference type="Proteomes" id="UP001596028">
    <property type="component" value="Unassembled WGS sequence"/>
</dbReference>
<dbReference type="SMART" id="SM00471">
    <property type="entry name" value="HDc"/>
    <property type="match status" value="1"/>
</dbReference>
<dbReference type="Gene3D" id="1.10.3210.10">
    <property type="entry name" value="Hypothetical protein af1432"/>
    <property type="match status" value="1"/>
</dbReference>